<gene>
    <name evidence="1" type="ORF">LPB3_08690</name>
</gene>
<evidence type="ECO:0000313" key="2">
    <source>
        <dbReference type="Proteomes" id="UP000092584"/>
    </source>
</evidence>
<dbReference type="Proteomes" id="UP000092584">
    <property type="component" value="Unassembled WGS sequence"/>
</dbReference>
<protein>
    <submittedName>
        <fullName evidence="1">Uncharacterized protein</fullName>
    </submittedName>
</protein>
<organism evidence="1 2">
    <name type="scientific">Polaribacter vadi</name>
    <dbReference type="NCBI Taxonomy" id="1774273"/>
    <lineage>
        <taxon>Bacteria</taxon>
        <taxon>Pseudomonadati</taxon>
        <taxon>Bacteroidota</taxon>
        <taxon>Flavobacteriia</taxon>
        <taxon>Flavobacteriales</taxon>
        <taxon>Flavobacteriaceae</taxon>
    </lineage>
</organism>
<name>A0A1B8TXK1_9FLAO</name>
<proteinExistence type="predicted"/>
<evidence type="ECO:0000313" key="1">
    <source>
        <dbReference type="EMBL" id="OBY64451.1"/>
    </source>
</evidence>
<keyword evidence="2" id="KW-1185">Reference proteome</keyword>
<comment type="caution">
    <text evidence="1">The sequence shown here is derived from an EMBL/GenBank/DDBJ whole genome shotgun (WGS) entry which is preliminary data.</text>
</comment>
<sequence>MKKIIILLLLLTLTSCSLIFPSRVLKRSGVFKSKGELKVVKSDREEQKILFLGMRHIGRKEFYDDVAKKIDSLQKLEYVVFYENVKDTKDVDFLTAKNSAMKLRKLFGYSPEKHLDTATNIIAGKIKYRGKYKLINQPKYSALKADYLTATWSDVGLTELITEFEKKYSEIKLDSCDFKTDLKNRDYKCKKAKRKLAKNFKKEFISDYRDKHLANKIIESKKNKILVVYGAAHYYGLWWQFQDLDKSISTKK</sequence>
<dbReference type="PROSITE" id="PS51257">
    <property type="entry name" value="PROKAR_LIPOPROTEIN"/>
    <property type="match status" value="1"/>
</dbReference>
<dbReference type="RefSeq" id="WP_065319198.1">
    <property type="nucleotide sequence ID" value="NZ_CP017477.1"/>
</dbReference>
<dbReference type="STRING" id="1774273.LPB03_03805"/>
<dbReference type="KEGG" id="pob:LPB03_03805"/>
<dbReference type="AlphaFoldDB" id="A0A1B8TXK1"/>
<accession>A0A1B8TXK1</accession>
<reference evidence="2" key="1">
    <citation type="submission" date="2016-02" db="EMBL/GenBank/DDBJ databases">
        <authorList>
            <person name="Shin S.-K."/>
            <person name="Yi H."/>
            <person name="Kim E."/>
        </authorList>
    </citation>
    <scope>NUCLEOTIDE SEQUENCE [LARGE SCALE GENOMIC DNA]</scope>
    <source>
        <strain evidence="2">LPB0003</strain>
    </source>
</reference>
<dbReference type="OrthoDB" id="700091at2"/>
<dbReference type="EMBL" id="LSFM01000022">
    <property type="protein sequence ID" value="OBY64451.1"/>
    <property type="molecule type" value="Genomic_DNA"/>
</dbReference>